<organism evidence="10 11">
    <name type="scientific">Lodderomyces elongisporus (strain ATCC 11503 / CBS 2605 / JCM 1781 / NBRC 1676 / NRRL YB-4239)</name>
    <name type="common">Yeast</name>
    <name type="synonym">Saccharomyces elongisporus</name>
    <dbReference type="NCBI Taxonomy" id="379508"/>
    <lineage>
        <taxon>Eukaryota</taxon>
        <taxon>Fungi</taxon>
        <taxon>Dikarya</taxon>
        <taxon>Ascomycota</taxon>
        <taxon>Saccharomycotina</taxon>
        <taxon>Pichiomycetes</taxon>
        <taxon>Debaryomycetaceae</taxon>
        <taxon>Candida/Lodderomyces clade</taxon>
        <taxon>Lodderomyces</taxon>
    </lineage>
</organism>
<dbReference type="VEuPathDB" id="FungiDB:LELG_00870"/>
<feature type="transmembrane region" description="Helical" evidence="9">
    <location>
        <begin position="117"/>
        <end position="138"/>
    </location>
</feature>
<keyword evidence="4 9" id="KW-0812">Transmembrane</keyword>
<sequence>MPIVILLVGMIYTGSKALQYLSIPVYTIFKNLTIILIAYGEVLWFGGKVTPMTLSSFLLMVFSSIIAYWGDNAEVKTSDDQFTMYLGYFWMIINCFSSASFVLIMRKRIKLTNFKDFDTVFYNNLLSVPILLILTFGFEDWSAANLERNFPPESRTAVIVAMVLSGASTIAISYCSAWCVRVTSSTTYSMVGALNKLPIALSGLIFFEAAVNFWSVSSIFVGFVAGLVYSVAKQKQAKEAQVLPTSK</sequence>
<keyword evidence="11" id="KW-1185">Reference proteome</keyword>
<dbReference type="HOGENOM" id="CLU_025360_1_1_1"/>
<dbReference type="PANTHER" id="PTHR11132">
    <property type="entry name" value="SOLUTE CARRIER FAMILY 35"/>
    <property type="match status" value="1"/>
</dbReference>
<dbReference type="OrthoDB" id="417037at2759"/>
<accession>A5DU34</accession>
<feature type="transmembrane region" description="Helical" evidence="9">
    <location>
        <begin position="52"/>
        <end position="70"/>
    </location>
</feature>
<dbReference type="AlphaFoldDB" id="A5DU34"/>
<comment type="function">
    <text evidence="9">Involved in the import of GDP-mannose from the cytoplasm into the Golgi lumen.</text>
</comment>
<keyword evidence="7 9" id="KW-0472">Membrane</keyword>
<dbReference type="FunCoup" id="A5DU34">
    <property type="interactions" value="563"/>
</dbReference>
<feature type="transmembrane region" description="Helical" evidence="9">
    <location>
        <begin position="158"/>
        <end position="180"/>
    </location>
</feature>
<dbReference type="GO" id="GO:0030659">
    <property type="term" value="C:cytoplasmic vesicle membrane"/>
    <property type="evidence" value="ECO:0007669"/>
    <property type="project" value="UniProtKB-SubCell"/>
</dbReference>
<keyword evidence="6 9" id="KW-0333">Golgi apparatus</keyword>
<dbReference type="KEGG" id="lel:PVL30_000838"/>
<dbReference type="InParanoid" id="A5DU34"/>
<evidence type="ECO:0000256" key="7">
    <source>
        <dbReference type="ARBA" id="ARBA00023136"/>
    </source>
</evidence>
<dbReference type="OMA" id="KLIRVWI"/>
<evidence type="ECO:0000256" key="6">
    <source>
        <dbReference type="ARBA" id="ARBA00023034"/>
    </source>
</evidence>
<evidence type="ECO:0000256" key="5">
    <source>
        <dbReference type="ARBA" id="ARBA00022989"/>
    </source>
</evidence>
<dbReference type="GO" id="GO:0005789">
    <property type="term" value="C:endoplasmic reticulum membrane"/>
    <property type="evidence" value="ECO:0007669"/>
    <property type="project" value="UniProtKB-SubCell"/>
</dbReference>
<keyword evidence="9" id="KW-0256">Endoplasmic reticulum</keyword>
<evidence type="ECO:0000313" key="10">
    <source>
        <dbReference type="EMBL" id="EDK42692.1"/>
    </source>
</evidence>
<comment type="subcellular location">
    <subcellularLocation>
        <location evidence="1 9">Cytoplasmic vesicle membrane</location>
        <topology evidence="1 9">Multi-pass membrane protein</topology>
    </subcellularLocation>
    <subcellularLocation>
        <location evidence="9">Golgi apparatus membrane</location>
        <topology evidence="9">Multi-pass membrane protein</topology>
    </subcellularLocation>
    <subcellularLocation>
        <location evidence="9">Endoplasmic reticulum membrane</location>
        <topology evidence="9">Multi-pass membrane protein</topology>
    </subcellularLocation>
</comment>
<evidence type="ECO:0000256" key="2">
    <source>
        <dbReference type="ARBA" id="ARBA00022448"/>
    </source>
</evidence>
<keyword evidence="2 9" id="KW-0813">Transport</keyword>
<dbReference type="InterPro" id="IPR037185">
    <property type="entry name" value="EmrE-like"/>
</dbReference>
<dbReference type="InterPro" id="IPR050186">
    <property type="entry name" value="TPT_transporter"/>
</dbReference>
<comment type="similarity">
    <text evidence="9">Belongs to the TPT transporter family. SLC35D subfamily.</text>
</comment>
<evidence type="ECO:0000256" key="8">
    <source>
        <dbReference type="ARBA" id="ARBA00023329"/>
    </source>
</evidence>
<feature type="transmembrane region" description="Helical" evidence="9">
    <location>
        <begin position="82"/>
        <end position="105"/>
    </location>
</feature>
<feature type="transmembrane region" description="Helical" evidence="9">
    <location>
        <begin position="27"/>
        <end position="45"/>
    </location>
</feature>
<evidence type="ECO:0000313" key="11">
    <source>
        <dbReference type="Proteomes" id="UP000001996"/>
    </source>
</evidence>
<feature type="transmembrane region" description="Helical" evidence="9">
    <location>
        <begin position="187"/>
        <end position="207"/>
    </location>
</feature>
<evidence type="ECO:0000256" key="4">
    <source>
        <dbReference type="ARBA" id="ARBA00022692"/>
    </source>
</evidence>
<protein>
    <recommendedName>
        <fullName evidence="9">GDP-mannose transporter</fullName>
        <shortName evidence="9">GMT</shortName>
    </recommendedName>
</protein>
<evidence type="ECO:0000256" key="9">
    <source>
        <dbReference type="RuleBase" id="RU367097"/>
    </source>
</evidence>
<dbReference type="GeneID" id="5235515"/>
<dbReference type="GO" id="GO:0055085">
    <property type="term" value="P:transmembrane transport"/>
    <property type="evidence" value="ECO:0007669"/>
    <property type="project" value="InterPro"/>
</dbReference>
<dbReference type="eggNOG" id="KOG1444">
    <property type="taxonomic scope" value="Eukaryota"/>
</dbReference>
<dbReference type="NCBIfam" id="TIGR00803">
    <property type="entry name" value="nst"/>
    <property type="match status" value="1"/>
</dbReference>
<evidence type="ECO:0000256" key="3">
    <source>
        <dbReference type="ARBA" id="ARBA00022597"/>
    </source>
</evidence>
<keyword evidence="3 9" id="KW-0762">Sugar transport</keyword>
<dbReference type="STRING" id="379508.A5DU34"/>
<dbReference type="GO" id="GO:0000139">
    <property type="term" value="C:Golgi membrane"/>
    <property type="evidence" value="ECO:0007669"/>
    <property type="project" value="UniProtKB-SubCell"/>
</dbReference>
<name>A5DU34_LODEL</name>
<keyword evidence="5 9" id="KW-1133">Transmembrane helix</keyword>
<reference evidence="10 11" key="1">
    <citation type="journal article" date="2009" name="Nature">
        <title>Evolution of pathogenicity and sexual reproduction in eight Candida genomes.</title>
        <authorList>
            <person name="Butler G."/>
            <person name="Rasmussen M.D."/>
            <person name="Lin M.F."/>
            <person name="Santos M.A."/>
            <person name="Sakthikumar S."/>
            <person name="Munro C.A."/>
            <person name="Rheinbay E."/>
            <person name="Grabherr M."/>
            <person name="Forche A."/>
            <person name="Reedy J.L."/>
            <person name="Agrafioti I."/>
            <person name="Arnaud M.B."/>
            <person name="Bates S."/>
            <person name="Brown A.J."/>
            <person name="Brunke S."/>
            <person name="Costanzo M.C."/>
            <person name="Fitzpatrick D.A."/>
            <person name="de Groot P.W."/>
            <person name="Harris D."/>
            <person name="Hoyer L.L."/>
            <person name="Hube B."/>
            <person name="Klis F.M."/>
            <person name="Kodira C."/>
            <person name="Lennard N."/>
            <person name="Logue M.E."/>
            <person name="Martin R."/>
            <person name="Neiman A.M."/>
            <person name="Nikolaou E."/>
            <person name="Quail M.A."/>
            <person name="Quinn J."/>
            <person name="Santos M.C."/>
            <person name="Schmitzberger F.F."/>
            <person name="Sherlock G."/>
            <person name="Shah P."/>
            <person name="Silverstein K.A."/>
            <person name="Skrzypek M.S."/>
            <person name="Soll D."/>
            <person name="Staggs R."/>
            <person name="Stansfield I."/>
            <person name="Stumpf M.P."/>
            <person name="Sudbery P.E."/>
            <person name="Srikantha T."/>
            <person name="Zeng Q."/>
            <person name="Berman J."/>
            <person name="Berriman M."/>
            <person name="Heitman J."/>
            <person name="Gow N.A."/>
            <person name="Lorenz M.C."/>
            <person name="Birren B.W."/>
            <person name="Kellis M."/>
            <person name="Cuomo C.A."/>
        </authorList>
    </citation>
    <scope>NUCLEOTIDE SEQUENCE [LARGE SCALE GENOMIC DNA]</scope>
    <source>
        <strain evidence="11">ATCC 11503 / BCRC 21390 / CBS 2605 / JCM 1781 / NBRC 1676 / NRRL YB-4239</strain>
    </source>
</reference>
<dbReference type="EMBL" id="CH981524">
    <property type="protein sequence ID" value="EDK42692.1"/>
    <property type="molecule type" value="Genomic_DNA"/>
</dbReference>
<dbReference type="SUPFAM" id="SSF103481">
    <property type="entry name" value="Multidrug resistance efflux transporter EmrE"/>
    <property type="match status" value="1"/>
</dbReference>
<keyword evidence="8 9" id="KW-0968">Cytoplasmic vesicle</keyword>
<dbReference type="InterPro" id="IPR013657">
    <property type="entry name" value="SCL35B1-4/HUT1"/>
</dbReference>
<evidence type="ECO:0000256" key="1">
    <source>
        <dbReference type="ARBA" id="ARBA00004439"/>
    </source>
</evidence>
<comment type="subunit">
    <text evidence="9">Homooligomer.</text>
</comment>
<gene>
    <name evidence="10" type="ORF">LELG_00870</name>
</gene>
<proteinExistence type="inferred from homology"/>
<dbReference type="Pfam" id="PF08449">
    <property type="entry name" value="UAA"/>
    <property type="match status" value="1"/>
</dbReference>
<feature type="transmembrane region" description="Helical" evidence="9">
    <location>
        <begin position="213"/>
        <end position="232"/>
    </location>
</feature>
<dbReference type="Proteomes" id="UP000001996">
    <property type="component" value="Unassembled WGS sequence"/>
</dbReference>